<keyword evidence="3" id="KW-1185">Reference proteome</keyword>
<feature type="transmembrane region" description="Helical" evidence="1">
    <location>
        <begin position="20"/>
        <end position="40"/>
    </location>
</feature>
<protein>
    <recommendedName>
        <fullName evidence="4">Membrane fusion protein</fullName>
    </recommendedName>
</protein>
<keyword evidence="1" id="KW-1133">Transmembrane helix</keyword>
<comment type="caution">
    <text evidence="2">The sequence shown here is derived from an EMBL/GenBank/DDBJ whole genome shotgun (WGS) entry which is preliminary data.</text>
</comment>
<keyword evidence="1" id="KW-0812">Transmembrane</keyword>
<dbReference type="RefSeq" id="WP_118287873.1">
    <property type="nucleotide sequence ID" value="NZ_JACOOY010000002.1"/>
</dbReference>
<evidence type="ECO:0000313" key="3">
    <source>
        <dbReference type="Proteomes" id="UP000647235"/>
    </source>
</evidence>
<evidence type="ECO:0000313" key="2">
    <source>
        <dbReference type="EMBL" id="MBC5664159.1"/>
    </source>
</evidence>
<evidence type="ECO:0008006" key="4">
    <source>
        <dbReference type="Google" id="ProtNLM"/>
    </source>
</evidence>
<reference evidence="2 3" key="1">
    <citation type="submission" date="2020-08" db="EMBL/GenBank/DDBJ databases">
        <title>Genome public.</title>
        <authorList>
            <person name="Liu C."/>
            <person name="Sun Q."/>
        </authorList>
    </citation>
    <scope>NUCLEOTIDE SEQUENCE [LARGE SCALE GENOMIC DNA]</scope>
    <source>
        <strain evidence="2 3">NSJ-36</strain>
    </source>
</reference>
<evidence type="ECO:0000256" key="1">
    <source>
        <dbReference type="SAM" id="Phobius"/>
    </source>
</evidence>
<keyword evidence="1" id="KW-0472">Membrane</keyword>
<sequence length="459" mass="51522">MADNKMTNIAVYRKKTHINIGIIIFGAVFIYLFATVLMYLTNKHVSAYEVREGSIVKDNTYTGFVIREESTITADRDGYVNYFAPEESKVGARTSVYTSSAKKLNLNNSTSTETNELSSEEEEAMLVKIQNFSENFKEDSFRDVYSVKDSVKSVLDNKSSQNRQAQLSDILTSNTGTVSVYKGTKDGVVFYSYDGYESTTANQVTEQMISGKSYEKKILSNNQYVKAQNPVYRLVTGDSWTVIIPLDSTTADSLKKQSMVKVRFLKDNETASAGLTIKEKDGGYLAYLSFRNGMIRYADERFLDLELILEDESGLKIPKSSVVSKDFYAVPEDYLTQGGNSKSTGVLLDNGSENAEFQVETIYYRDSKKGLVYLNPADFKEGAVLIKPDSTQKYTLSETKSLKGVYNINKGYAVFKQINILCKSDEYYIVEEGNDYGLSNYDHIALDGKSVQDNDIVFE</sequence>
<name>A0ABR7ETV6_9FIRM</name>
<gene>
    <name evidence="2" type="ORF">H8S07_02505</name>
</gene>
<organism evidence="2 3">
    <name type="scientific">Dorea hominis</name>
    <dbReference type="NCBI Taxonomy" id="2763040"/>
    <lineage>
        <taxon>Bacteria</taxon>
        <taxon>Bacillati</taxon>
        <taxon>Bacillota</taxon>
        <taxon>Clostridia</taxon>
        <taxon>Lachnospirales</taxon>
        <taxon>Lachnospiraceae</taxon>
        <taxon>Dorea</taxon>
    </lineage>
</organism>
<dbReference type="EMBL" id="JACOOY010000002">
    <property type="protein sequence ID" value="MBC5664159.1"/>
    <property type="molecule type" value="Genomic_DNA"/>
</dbReference>
<proteinExistence type="predicted"/>
<dbReference type="Proteomes" id="UP000647235">
    <property type="component" value="Unassembled WGS sequence"/>
</dbReference>
<accession>A0ABR7ETV6</accession>